<evidence type="ECO:0000313" key="1">
    <source>
        <dbReference type="EMBL" id="KAJ7671127.1"/>
    </source>
</evidence>
<proteinExistence type="predicted"/>
<keyword evidence="2" id="KW-1185">Reference proteome</keyword>
<dbReference type="EMBL" id="JARKIE010000175">
    <property type="protein sequence ID" value="KAJ7671127.1"/>
    <property type="molecule type" value="Genomic_DNA"/>
</dbReference>
<gene>
    <name evidence="1" type="ORF">B0H17DRAFT_1141569</name>
</gene>
<accession>A0AAD7CZH3</accession>
<organism evidence="1 2">
    <name type="scientific">Mycena rosella</name>
    <name type="common">Pink bonnet</name>
    <name type="synonym">Agaricus rosellus</name>
    <dbReference type="NCBI Taxonomy" id="1033263"/>
    <lineage>
        <taxon>Eukaryota</taxon>
        <taxon>Fungi</taxon>
        <taxon>Dikarya</taxon>
        <taxon>Basidiomycota</taxon>
        <taxon>Agaricomycotina</taxon>
        <taxon>Agaricomycetes</taxon>
        <taxon>Agaricomycetidae</taxon>
        <taxon>Agaricales</taxon>
        <taxon>Marasmiineae</taxon>
        <taxon>Mycenaceae</taxon>
        <taxon>Mycena</taxon>
    </lineage>
</organism>
<comment type="caution">
    <text evidence="1">The sequence shown here is derived from an EMBL/GenBank/DDBJ whole genome shotgun (WGS) entry which is preliminary data.</text>
</comment>
<dbReference type="AlphaFoldDB" id="A0AAD7CZH3"/>
<protein>
    <submittedName>
        <fullName evidence="1">Uncharacterized protein</fullName>
    </submittedName>
</protein>
<sequence>MNPLHIQELLDRCIDFLGASDPCLRACSLVGRSWVRPSQALMFSDIKISDREGTSTDFRGSRLLDTLDASPHLVRCISTLRIEKRIFTSSESYFVRFCNLLFTSLSSLQIDHFNAPVPDPELSAAMKRLLGWPTVRALEFSCSFTDRNHFLSMWQDCSPNITHLSLRFRTWDDREATYTGPGFPARRPIKLNSLKSICIRDIRWWLEDRHCPFDFSCLKALYSFREDMNTLQRVLQHGILAPTLPMAEVLAVSSLKNTDFSALERITDLQLRIFPTDSTGQLSVCPTILTIRPENRMHLRTLRFFLDIWIHFEDQFPNLAVVHISVAMVTPSSTQEARCFFPLLDPSISVQWGLYLILRPPIGSR</sequence>
<reference evidence="1" key="1">
    <citation type="submission" date="2023-03" db="EMBL/GenBank/DDBJ databases">
        <title>Massive genome expansion in bonnet fungi (Mycena s.s.) driven by repeated elements and novel gene families across ecological guilds.</title>
        <authorList>
            <consortium name="Lawrence Berkeley National Laboratory"/>
            <person name="Harder C.B."/>
            <person name="Miyauchi S."/>
            <person name="Viragh M."/>
            <person name="Kuo A."/>
            <person name="Thoen E."/>
            <person name="Andreopoulos B."/>
            <person name="Lu D."/>
            <person name="Skrede I."/>
            <person name="Drula E."/>
            <person name="Henrissat B."/>
            <person name="Morin E."/>
            <person name="Kohler A."/>
            <person name="Barry K."/>
            <person name="LaButti K."/>
            <person name="Morin E."/>
            <person name="Salamov A."/>
            <person name="Lipzen A."/>
            <person name="Mereny Z."/>
            <person name="Hegedus B."/>
            <person name="Baldrian P."/>
            <person name="Stursova M."/>
            <person name="Weitz H."/>
            <person name="Taylor A."/>
            <person name="Grigoriev I.V."/>
            <person name="Nagy L.G."/>
            <person name="Martin F."/>
            <person name="Kauserud H."/>
        </authorList>
    </citation>
    <scope>NUCLEOTIDE SEQUENCE</scope>
    <source>
        <strain evidence="1">CBHHK067</strain>
    </source>
</reference>
<evidence type="ECO:0000313" key="2">
    <source>
        <dbReference type="Proteomes" id="UP001221757"/>
    </source>
</evidence>
<name>A0AAD7CZH3_MYCRO</name>
<dbReference type="Proteomes" id="UP001221757">
    <property type="component" value="Unassembled WGS sequence"/>
</dbReference>